<evidence type="ECO:0000313" key="8">
    <source>
        <dbReference type="Proteomes" id="UP000314294"/>
    </source>
</evidence>
<dbReference type="EMBL" id="SRLO01013089">
    <property type="protein sequence ID" value="TNN25241.1"/>
    <property type="molecule type" value="Genomic_DNA"/>
</dbReference>
<dbReference type="GO" id="GO:0032230">
    <property type="term" value="P:positive regulation of synaptic transmission, GABAergic"/>
    <property type="evidence" value="ECO:0007669"/>
    <property type="project" value="TreeGrafter"/>
</dbReference>
<evidence type="ECO:0000256" key="1">
    <source>
        <dbReference type="ARBA" id="ARBA00004141"/>
    </source>
</evidence>
<dbReference type="GO" id="GO:0005886">
    <property type="term" value="C:plasma membrane"/>
    <property type="evidence" value="ECO:0007669"/>
    <property type="project" value="TreeGrafter"/>
</dbReference>
<dbReference type="AlphaFoldDB" id="A0A4Z2E909"/>
<keyword evidence="4 5" id="KW-0472">Membrane</keyword>
<evidence type="ECO:0000256" key="2">
    <source>
        <dbReference type="ARBA" id="ARBA00022692"/>
    </source>
</evidence>
<dbReference type="PANTHER" id="PTHR46141">
    <property type="entry name" value="SODIUM LEAK CHANNEL NON-SELECTIVE PROTEIN"/>
    <property type="match status" value="1"/>
</dbReference>
<dbReference type="Gene3D" id="1.20.120.350">
    <property type="entry name" value="Voltage-gated potassium channels. Chain C"/>
    <property type="match status" value="1"/>
</dbReference>
<protein>
    <submittedName>
        <fullName evidence="7">Sodium leak channel non-selective protein</fullName>
    </submittedName>
</protein>
<dbReference type="FunFam" id="1.20.120.350:FF:000030">
    <property type="entry name" value="sodium leak channel non-selective protein"/>
    <property type="match status" value="1"/>
</dbReference>
<dbReference type="InterPro" id="IPR027359">
    <property type="entry name" value="Volt_channel_dom_sf"/>
</dbReference>
<name>A0A4Z2E909_9TELE</name>
<comment type="caution">
    <text evidence="7">The sequence shown here is derived from an EMBL/GenBank/DDBJ whole genome shotgun (WGS) entry which is preliminary data.</text>
</comment>
<evidence type="ECO:0000256" key="4">
    <source>
        <dbReference type="ARBA" id="ARBA00023136"/>
    </source>
</evidence>
<dbReference type="Pfam" id="PF00520">
    <property type="entry name" value="Ion_trans"/>
    <property type="match status" value="1"/>
</dbReference>
<keyword evidence="8" id="KW-1185">Reference proteome</keyword>
<comment type="subcellular location">
    <subcellularLocation>
        <location evidence="1">Membrane</location>
        <topology evidence="1">Multi-pass membrane protein</topology>
    </subcellularLocation>
</comment>
<feature type="domain" description="Ion transport" evidence="6">
    <location>
        <begin position="58"/>
        <end position="151"/>
    </location>
</feature>
<dbReference type="Proteomes" id="UP000314294">
    <property type="component" value="Unassembled WGS sequence"/>
</dbReference>
<reference evidence="7 8" key="1">
    <citation type="submission" date="2019-03" db="EMBL/GenBank/DDBJ databases">
        <title>First draft genome of Liparis tanakae, snailfish: a comprehensive survey of snailfish specific genes.</title>
        <authorList>
            <person name="Kim W."/>
            <person name="Song I."/>
            <person name="Jeong J.-H."/>
            <person name="Kim D."/>
            <person name="Kim S."/>
            <person name="Ryu S."/>
            <person name="Song J.Y."/>
            <person name="Lee S.K."/>
        </authorList>
    </citation>
    <scope>NUCLEOTIDE SEQUENCE [LARGE SCALE GENOMIC DNA]</scope>
    <source>
        <tissue evidence="7">Muscle</tissue>
    </source>
</reference>
<dbReference type="InterPro" id="IPR028823">
    <property type="entry name" value="NALCN"/>
</dbReference>
<dbReference type="GO" id="GO:0005261">
    <property type="term" value="F:monoatomic cation channel activity"/>
    <property type="evidence" value="ECO:0007669"/>
    <property type="project" value="InterPro"/>
</dbReference>
<evidence type="ECO:0000259" key="6">
    <source>
        <dbReference type="Pfam" id="PF00520"/>
    </source>
</evidence>
<evidence type="ECO:0000256" key="5">
    <source>
        <dbReference type="SAM" id="Phobius"/>
    </source>
</evidence>
<accession>A0A4Z2E909</accession>
<proteinExistence type="predicted"/>
<feature type="transmembrane region" description="Helical" evidence="5">
    <location>
        <begin position="59"/>
        <end position="80"/>
    </location>
</feature>
<organism evidence="7 8">
    <name type="scientific">Liparis tanakae</name>
    <name type="common">Tanaka's snailfish</name>
    <dbReference type="NCBI Taxonomy" id="230148"/>
    <lineage>
        <taxon>Eukaryota</taxon>
        <taxon>Metazoa</taxon>
        <taxon>Chordata</taxon>
        <taxon>Craniata</taxon>
        <taxon>Vertebrata</taxon>
        <taxon>Euteleostomi</taxon>
        <taxon>Actinopterygii</taxon>
        <taxon>Neopterygii</taxon>
        <taxon>Teleostei</taxon>
        <taxon>Neoteleostei</taxon>
        <taxon>Acanthomorphata</taxon>
        <taxon>Eupercaria</taxon>
        <taxon>Perciformes</taxon>
        <taxon>Cottioidei</taxon>
        <taxon>Cottales</taxon>
        <taxon>Liparidae</taxon>
        <taxon>Liparis</taxon>
    </lineage>
</organism>
<dbReference type="PANTHER" id="PTHR46141:SF1">
    <property type="entry name" value="SODIUM LEAK CHANNEL NALCN"/>
    <property type="match status" value="1"/>
</dbReference>
<gene>
    <name evidence="7" type="primary">NALCN_5</name>
    <name evidence="7" type="ORF">EYF80_064631</name>
</gene>
<evidence type="ECO:0000313" key="7">
    <source>
        <dbReference type="EMBL" id="TNN25241.1"/>
    </source>
</evidence>
<keyword evidence="3 5" id="KW-1133">Transmembrane helix</keyword>
<dbReference type="OrthoDB" id="10069766at2759"/>
<keyword evidence="2 5" id="KW-0812">Transmembrane</keyword>
<dbReference type="GO" id="GO:0032224">
    <property type="term" value="P:positive regulation of synaptic transmission, cholinergic"/>
    <property type="evidence" value="ECO:0007669"/>
    <property type="project" value="TreeGrafter"/>
</dbReference>
<sequence>MLNWDVTVFTSVRTTSLTELNVKLSEDVRPFPPRASSSLLFASPLRLASSPVQLMRTSVFHMFILSMVAVDVIVAASNHYKGENYRRHYDEFYLAEVAFTVLFDLEALLKIWCLGFTGYISSSLHKFESLLVVGTTLHIYPYLYHSQFTYFQVCTHTHTHIYRMNMHQCPYEHMNHILNILTESSSLQMPLQWSRSCESLSDISFLWPYINEQESIVSLFAARASPLSALNAPTPQVSRRDPLK</sequence>
<dbReference type="InterPro" id="IPR005821">
    <property type="entry name" value="Ion_trans_dom"/>
</dbReference>
<evidence type="ECO:0000256" key="3">
    <source>
        <dbReference type="ARBA" id="ARBA00022989"/>
    </source>
</evidence>